<reference evidence="1" key="1">
    <citation type="submission" date="2014-09" db="EMBL/GenBank/DDBJ databases">
        <authorList>
            <person name="Magalhaes I.L.F."/>
            <person name="Oliveira U."/>
            <person name="Santos F.R."/>
            <person name="Vidigal T.H.D.A."/>
            <person name="Brescovit A.D."/>
            <person name="Santos A.J."/>
        </authorList>
    </citation>
    <scope>NUCLEOTIDE SEQUENCE</scope>
    <source>
        <tissue evidence="1">Shoot tissue taken approximately 20 cm above the soil surface</tissue>
    </source>
</reference>
<dbReference type="AlphaFoldDB" id="A0A0A9H4U9"/>
<dbReference type="EMBL" id="GBRH01166124">
    <property type="protein sequence ID" value="JAE31772.1"/>
    <property type="molecule type" value="Transcribed_RNA"/>
</dbReference>
<proteinExistence type="predicted"/>
<evidence type="ECO:0000313" key="1">
    <source>
        <dbReference type="EMBL" id="JAE31772.1"/>
    </source>
</evidence>
<reference evidence="1" key="2">
    <citation type="journal article" date="2015" name="Data Brief">
        <title>Shoot transcriptome of the giant reed, Arundo donax.</title>
        <authorList>
            <person name="Barrero R.A."/>
            <person name="Guerrero F.D."/>
            <person name="Moolhuijzen P."/>
            <person name="Goolsby J.A."/>
            <person name="Tidwell J."/>
            <person name="Bellgard S.E."/>
            <person name="Bellgard M.I."/>
        </authorList>
    </citation>
    <scope>NUCLEOTIDE SEQUENCE</scope>
    <source>
        <tissue evidence="1">Shoot tissue taken approximately 20 cm above the soil surface</tissue>
    </source>
</reference>
<name>A0A0A9H4U9_ARUDO</name>
<protein>
    <submittedName>
        <fullName evidence="1">Uncharacterized protein</fullName>
    </submittedName>
</protein>
<sequence length="41" mass="4698">MLPARPKHSITMLKVTVVGEKNRFLIYLNIDIILSYMPALP</sequence>
<organism evidence="1">
    <name type="scientific">Arundo donax</name>
    <name type="common">Giant reed</name>
    <name type="synonym">Donax arundinaceus</name>
    <dbReference type="NCBI Taxonomy" id="35708"/>
    <lineage>
        <taxon>Eukaryota</taxon>
        <taxon>Viridiplantae</taxon>
        <taxon>Streptophyta</taxon>
        <taxon>Embryophyta</taxon>
        <taxon>Tracheophyta</taxon>
        <taxon>Spermatophyta</taxon>
        <taxon>Magnoliopsida</taxon>
        <taxon>Liliopsida</taxon>
        <taxon>Poales</taxon>
        <taxon>Poaceae</taxon>
        <taxon>PACMAD clade</taxon>
        <taxon>Arundinoideae</taxon>
        <taxon>Arundineae</taxon>
        <taxon>Arundo</taxon>
    </lineage>
</organism>
<accession>A0A0A9H4U9</accession>